<evidence type="ECO:0000313" key="3">
    <source>
        <dbReference type="EMBL" id="MDD7969603.1"/>
    </source>
</evidence>
<keyword evidence="1" id="KW-0732">Signal</keyword>
<evidence type="ECO:0000313" key="4">
    <source>
        <dbReference type="Proteomes" id="UP001431784"/>
    </source>
</evidence>
<name>A0ABT5T6M2_9RHOB</name>
<dbReference type="EMBL" id="JAQZSM010000001">
    <property type="protein sequence ID" value="MDD7969603.1"/>
    <property type="molecule type" value="Genomic_DNA"/>
</dbReference>
<protein>
    <submittedName>
        <fullName evidence="3">SH3 domain-containing protein</fullName>
    </submittedName>
</protein>
<dbReference type="Gene3D" id="2.30.30.40">
    <property type="entry name" value="SH3 Domains"/>
    <property type="match status" value="1"/>
</dbReference>
<comment type="caution">
    <text evidence="3">The sequence shown here is derived from an EMBL/GenBank/DDBJ whole genome shotgun (WGS) entry which is preliminary data.</text>
</comment>
<dbReference type="Pfam" id="PF08239">
    <property type="entry name" value="SH3_3"/>
    <property type="match status" value="1"/>
</dbReference>
<feature type="chain" id="PRO_5046233273" evidence="1">
    <location>
        <begin position="23"/>
        <end position="205"/>
    </location>
</feature>
<keyword evidence="4" id="KW-1185">Reference proteome</keyword>
<reference evidence="3" key="1">
    <citation type="submission" date="2023-02" db="EMBL/GenBank/DDBJ databases">
        <title>Description of Roseinatronobacter alkalisoli sp. nov., an alkaliphilic bacerium isolated from soda soil.</title>
        <authorList>
            <person name="Wei W."/>
        </authorList>
    </citation>
    <scope>NUCLEOTIDE SEQUENCE</scope>
    <source>
        <strain evidence="3">HJB301</strain>
    </source>
</reference>
<gene>
    <name evidence="3" type="ORF">PUT78_00700</name>
</gene>
<feature type="signal peptide" evidence="1">
    <location>
        <begin position="1"/>
        <end position="22"/>
    </location>
</feature>
<dbReference type="RefSeq" id="WP_274350072.1">
    <property type="nucleotide sequence ID" value="NZ_JAQZSM010000001.1"/>
</dbReference>
<feature type="domain" description="SH3b" evidence="2">
    <location>
        <begin position="38"/>
        <end position="92"/>
    </location>
</feature>
<evidence type="ECO:0000259" key="2">
    <source>
        <dbReference type="Pfam" id="PF08239"/>
    </source>
</evidence>
<evidence type="ECO:0000256" key="1">
    <source>
        <dbReference type="SAM" id="SignalP"/>
    </source>
</evidence>
<organism evidence="3 4">
    <name type="scientific">Roseinatronobacter alkalisoli</name>
    <dbReference type="NCBI Taxonomy" id="3028235"/>
    <lineage>
        <taxon>Bacteria</taxon>
        <taxon>Pseudomonadati</taxon>
        <taxon>Pseudomonadota</taxon>
        <taxon>Alphaproteobacteria</taxon>
        <taxon>Rhodobacterales</taxon>
        <taxon>Paracoccaceae</taxon>
        <taxon>Roseinatronobacter</taxon>
    </lineage>
</organism>
<accession>A0ABT5T6M2</accession>
<dbReference type="InterPro" id="IPR003646">
    <property type="entry name" value="SH3-like_bac-type"/>
</dbReference>
<sequence length="205" mass="22063">MFRFLKPVILAVVLGAGAQLSAQEYPQLFDVVDVAADDVLNIRQAPSASSDVVGNFAADATGIEVIMLNSTQRWGLVNMDESTGWVFMRYLSGQGQPIDHYNMPVGLRCFGTEPFWSLHSDGGVWQYDSMDGTSAELEIEIAQDSGIAQDFRRMVRLSGPDGAGTAFIYPAMCNDGMSDRAYGVSISLMTGPATPLLSGCCSLSQ</sequence>
<proteinExistence type="predicted"/>
<dbReference type="Proteomes" id="UP001431784">
    <property type="component" value="Unassembled WGS sequence"/>
</dbReference>